<name>A0A0G0PA39_UNCC2</name>
<dbReference type="STRING" id="1618345.UT18_C0005G0019"/>
<feature type="transmembrane region" description="Helical" evidence="2">
    <location>
        <begin position="12"/>
        <end position="30"/>
    </location>
</feature>
<evidence type="ECO:0000256" key="1">
    <source>
        <dbReference type="ARBA" id="ARBA00022729"/>
    </source>
</evidence>
<dbReference type="AlphaFoldDB" id="A0A0G0PA39"/>
<proteinExistence type="predicted"/>
<evidence type="ECO:0000313" key="5">
    <source>
        <dbReference type="Proteomes" id="UP000034207"/>
    </source>
</evidence>
<keyword evidence="1" id="KW-0732">Signal</keyword>
<evidence type="ECO:0000256" key="2">
    <source>
        <dbReference type="SAM" id="Phobius"/>
    </source>
</evidence>
<dbReference type="InterPro" id="IPR032812">
    <property type="entry name" value="SbsA_Ig"/>
</dbReference>
<keyword evidence="2" id="KW-1133">Transmembrane helix</keyword>
<gene>
    <name evidence="4" type="ORF">UT18_C0005G0019</name>
</gene>
<accession>A0A0G0PA39</accession>
<reference evidence="4" key="1">
    <citation type="journal article" date="2015" name="Nature">
        <title>rRNA introns, odd ribosomes, and small enigmatic genomes across a large radiation of phyla.</title>
        <authorList>
            <person name="Brown C.T."/>
            <person name="Hug L.A."/>
            <person name="Thomas B.C."/>
            <person name="Sharon I."/>
            <person name="Castelle C.J."/>
            <person name="Singh A."/>
            <person name="Wilkins M.J."/>
            <person name="Williams K.H."/>
            <person name="Banfield J.F."/>
        </authorList>
    </citation>
    <scope>NUCLEOTIDE SEQUENCE [LARGE SCALE GENOMIC DNA]</scope>
</reference>
<keyword evidence="2" id="KW-0812">Transmembrane</keyword>
<protein>
    <recommendedName>
        <fullName evidence="3">SbsA Ig-like domain-containing protein</fullName>
    </recommendedName>
</protein>
<evidence type="ECO:0000259" key="3">
    <source>
        <dbReference type="Pfam" id="PF13205"/>
    </source>
</evidence>
<dbReference type="Proteomes" id="UP000034207">
    <property type="component" value="Unassembled WGS sequence"/>
</dbReference>
<organism evidence="4 5">
    <name type="scientific">candidate division CPR2 bacterium GW2011_GWC2_39_10</name>
    <dbReference type="NCBI Taxonomy" id="1618345"/>
    <lineage>
        <taxon>Bacteria</taxon>
        <taxon>Bacteria division CPR2</taxon>
    </lineage>
</organism>
<dbReference type="EMBL" id="LBVV01000005">
    <property type="protein sequence ID" value="KKQ95009.1"/>
    <property type="molecule type" value="Genomic_DNA"/>
</dbReference>
<feature type="domain" description="SbsA Ig-like" evidence="3">
    <location>
        <begin position="36"/>
        <end position="132"/>
    </location>
</feature>
<comment type="caution">
    <text evidence="4">The sequence shown here is derived from an EMBL/GenBank/DDBJ whole genome shotgun (WGS) entry which is preliminary data.</text>
</comment>
<dbReference type="Pfam" id="PF13205">
    <property type="entry name" value="Big_5"/>
    <property type="match status" value="1"/>
</dbReference>
<keyword evidence="2" id="KW-0472">Membrane</keyword>
<evidence type="ECO:0000313" key="4">
    <source>
        <dbReference type="EMBL" id="KKQ95009.1"/>
    </source>
</evidence>
<sequence>MDMGFDKPRLVRWLISALVVVAIISAVLYIKNVSKIPKVKSVDPSNGAKNVSLGLPITVIFDKNISKKQAEQFFVINDIVNPKGVINVSANRLVFVSDPNLTLIPSSNYKIKIIPLSLSGRKGNEFESSFTTESANDNRLTPALKELLIEKTDTLEDGTDPNFSVIQFLPYEAADFAVDYEVLRNGTIVLNIQLKGSDNVFSKNKALEWIKSKGSDPGKFEVRYL</sequence>